<dbReference type="InterPro" id="IPR051185">
    <property type="entry name" value="ASPM"/>
</dbReference>
<keyword evidence="3" id="KW-0677">Repeat</keyword>
<dbReference type="OrthoDB" id="5870774at2759"/>
<dbReference type="GO" id="GO:0000922">
    <property type="term" value="C:spindle pole"/>
    <property type="evidence" value="ECO:0007669"/>
    <property type="project" value="TreeGrafter"/>
</dbReference>
<organism evidence="6 7">
    <name type="scientific">Haemonchus contortus</name>
    <name type="common">Barber pole worm</name>
    <dbReference type="NCBI Taxonomy" id="6289"/>
    <lineage>
        <taxon>Eukaryota</taxon>
        <taxon>Metazoa</taxon>
        <taxon>Ecdysozoa</taxon>
        <taxon>Nematoda</taxon>
        <taxon>Chromadorea</taxon>
        <taxon>Rhabditida</taxon>
        <taxon>Rhabditina</taxon>
        <taxon>Rhabditomorpha</taxon>
        <taxon>Strongyloidea</taxon>
        <taxon>Trichostrongylidae</taxon>
        <taxon>Haemonchus</taxon>
    </lineage>
</organism>
<evidence type="ECO:0000256" key="2">
    <source>
        <dbReference type="ARBA" id="ARBA00022490"/>
    </source>
</evidence>
<dbReference type="SMART" id="SM00015">
    <property type="entry name" value="IQ"/>
    <property type="match status" value="20"/>
</dbReference>
<comment type="subcellular location">
    <subcellularLocation>
        <location evidence="1">Cytoplasm</location>
    </subcellularLocation>
</comment>
<dbReference type="PROSITE" id="PS50096">
    <property type="entry name" value="IQ"/>
    <property type="match status" value="18"/>
</dbReference>
<dbReference type="InterPro" id="IPR036872">
    <property type="entry name" value="CH_dom_sf"/>
</dbReference>
<dbReference type="SUPFAM" id="SSF47576">
    <property type="entry name" value="Calponin-homology domain, CH-domain"/>
    <property type="match status" value="1"/>
</dbReference>
<dbReference type="PANTHER" id="PTHR22706">
    <property type="entry name" value="ASSEMBLY FACTOR FOR SPINDLE MICROTUBULES"/>
    <property type="match status" value="1"/>
</dbReference>
<dbReference type="PANTHER" id="PTHR22706:SF1">
    <property type="entry name" value="ASSEMBLY FACTOR FOR SPINDLE MICROTUBULES"/>
    <property type="match status" value="1"/>
</dbReference>
<evidence type="ECO:0000313" key="6">
    <source>
        <dbReference type="Proteomes" id="UP000025227"/>
    </source>
</evidence>
<keyword evidence="6" id="KW-1185">Reference proteome</keyword>
<dbReference type="Gene3D" id="1.10.418.10">
    <property type="entry name" value="Calponin-like domain"/>
    <property type="match status" value="1"/>
</dbReference>
<proteinExistence type="predicted"/>
<feature type="region of interest" description="Disordered" evidence="5">
    <location>
        <begin position="1"/>
        <end position="39"/>
    </location>
</feature>
<dbReference type="GO" id="GO:0007051">
    <property type="term" value="P:spindle organization"/>
    <property type="evidence" value="ECO:0007669"/>
    <property type="project" value="TreeGrafter"/>
</dbReference>
<dbReference type="Pfam" id="PF00612">
    <property type="entry name" value="IQ"/>
    <property type="match status" value="14"/>
</dbReference>
<dbReference type="Gene3D" id="1.20.5.190">
    <property type="match status" value="5"/>
</dbReference>
<dbReference type="WBParaSite" id="HCON_00118300-00001">
    <property type="protein sequence ID" value="HCON_00118300-00001"/>
    <property type="gene ID" value="HCON_00118300"/>
</dbReference>
<dbReference type="GO" id="GO:0005516">
    <property type="term" value="F:calmodulin binding"/>
    <property type="evidence" value="ECO:0007669"/>
    <property type="project" value="UniProtKB-KW"/>
</dbReference>
<dbReference type="Proteomes" id="UP000025227">
    <property type="component" value="Unplaced"/>
</dbReference>
<evidence type="ECO:0000313" key="7">
    <source>
        <dbReference type="WBParaSite" id="HCON_00118300-00001"/>
    </source>
</evidence>
<evidence type="ECO:0000256" key="5">
    <source>
        <dbReference type="SAM" id="MobiDB-lite"/>
    </source>
</evidence>
<evidence type="ECO:0000256" key="1">
    <source>
        <dbReference type="ARBA" id="ARBA00004496"/>
    </source>
</evidence>
<protein>
    <submittedName>
        <fullName evidence="7">Calponin-homology (CH) domain-containing protein</fullName>
    </submittedName>
</protein>
<keyword evidence="4" id="KW-0112">Calmodulin-binding</keyword>
<dbReference type="InterPro" id="IPR000048">
    <property type="entry name" value="IQ_motif_EF-hand-BS"/>
</dbReference>
<dbReference type="GO" id="GO:0005737">
    <property type="term" value="C:cytoplasm"/>
    <property type="evidence" value="ECO:0007669"/>
    <property type="project" value="UniProtKB-SubCell"/>
</dbReference>
<evidence type="ECO:0000256" key="3">
    <source>
        <dbReference type="ARBA" id="ARBA00022737"/>
    </source>
</evidence>
<dbReference type="GO" id="GO:0051295">
    <property type="term" value="P:establishment of meiotic spindle localization"/>
    <property type="evidence" value="ECO:0007669"/>
    <property type="project" value="TreeGrafter"/>
</dbReference>
<dbReference type="GO" id="GO:0000278">
    <property type="term" value="P:mitotic cell cycle"/>
    <property type="evidence" value="ECO:0007669"/>
    <property type="project" value="TreeGrafter"/>
</dbReference>
<name>A0A7I4YMD5_HAECO</name>
<reference evidence="7" key="1">
    <citation type="submission" date="2020-12" db="UniProtKB">
        <authorList>
            <consortium name="WormBaseParasite"/>
        </authorList>
    </citation>
    <scope>IDENTIFICATION</scope>
    <source>
        <strain evidence="7">MHco3</strain>
    </source>
</reference>
<evidence type="ECO:0000256" key="4">
    <source>
        <dbReference type="ARBA" id="ARBA00022860"/>
    </source>
</evidence>
<accession>A0A7I4YMD5</accession>
<sequence length="1719" mass="197285">MERKANPISPANRKDQGRFSSRQDYAFKRNKSITGTAGKWTAPIVSDENMPCSESFTHVHFASSENQPEQAPLSTSQLINTRLTISPGTKATANKRDAKLQKLQEMRRQRELAKARKSVPPRALPKIELAATERSFLESSSRELPKLPGNQLAYPVPEPRFSDISSIQPGDATYVVSTKTPHKISRSVACSTPLRYNRAVMEVPPSAMKTVPEEEPVSKAGLHPATAMVLTCDEDYFMSRDERTERQFEAMSVWCNMILRSQYDDEEVDIGATKKEANKVLQDLLVKTKAQMSSSVTVDKPFKYSDFLKRQKRDNTRERAMRLFNSTNVPERIRDAVDCRLFSVRAGCNVYSDLSLQTTLLRLFLSFHPAWLHLGLETVFHTSIDVNENEKFIHVISRFIIQRVFADPKILRNQNYAYGSHKRMLNEKGKEAVNSHFLVQTALFCYFVETAKAASIIKHNPRMFTKNSAFKCLDDVFAELSREVLSGGGVSLKRAFAKIGFKPTYKQSFVDDYCYLVKSSADLADGVIMGKLVELVTDCKPGYIMDRLRNPCGDRLRKIGNVKTCLQVAVEKGVDIGGIKAESVVAGSRETILEMLWKLVGVYVSVGDERKLRRALLVLSRTGNGLTSRDGDSSANVQGEQLVLLLCQQIGCLLGVQVDQLDDLRDGRVLSGAWRIFNVHAPDIRLYPGDSLFLKCVNAAASELDVPWGLHKSIGLFTVHYLSSLFSIREIHDAAICIQRAYRSYKFFKTLTKLLQQTRDDAPTSEVDNRSSLMKTYVLAPIAGDKAETTKLNSSREDAIRTVLGEVREKIELGKQLTDLQKEEHAKEVIFADSAIKIQPAFRRHLYRVQGQAERQRRLSELTRAATVVQRAFRRHRSRVQGRAERQRRLLEITHAATVVQRAFRRHQSRERGRAERQTRLTELTRAATVIQRAFRRHQSRERGRAERQTRLTELTHAATVIQRAFRRHQSRERGRAERQTRLTELTHAATVIQRAFRRHQSRVQGRAERQTRLTELTRAVTVIQRAFRRHQSRERGRAERQTRLTELTRAATVIQRAFRRHQSRVQGRAERQTRLTELTRAATVIQRAFRRHQSRERGRAERQTRLTELTHAATVIQRAFRRHQSRVQGRAERQTRLTELTRAVTVIQRAFRRHQSRERGRAERQTRLTELTRAATVIQRAFRRHQSRVQGRAERQTRLTELTRAATVIQRAFRRHQSRVQGRAERQTRLTELTRAATVIQRAFRRHQSRVHERAERQRRLLEITRAATVVQRAFRRHQSRVQGRAERQTRLTELTRAATVIQQAFRRHQSRVHERAERQRRLLEITRAATVVQRAFRRHQSRLQARAERQRKLLELTRAAAVIQRAFRRYRSSGQGRSERQRRLLEITRATTVIQQEAEFVVEETCGCGPSTSNNHTEDEKRVDIARVLELQRNIRENERLQKICSNILEACERKLSEEDSCEGDPSGEFIDGQVTTARCSDSFTNRTSAAVKIQAWYRGCRERSGLQKHIAERRSFMIAYRGNVAAEEPSDVVDNVALSSQPVHEKIHAAIEMLFDPKMYVSKVGAFILNRLSALSPHLCAYLVIDAQGLSALLDFFEQKTTGRGPAATEILTILQEVFLRLIECPYPSVSAEVDANVADCVKVSLHMFHAFYVNPVIVCGFGRAILALYRRPNAKPHFDKASFYLNYATKRFARLPITDPRKILLSEMRSEMLFE</sequence>
<keyword evidence="2" id="KW-0963">Cytoplasm</keyword>